<dbReference type="Pfam" id="PF01636">
    <property type="entry name" value="APH"/>
    <property type="match status" value="1"/>
</dbReference>
<name>A0ABR7DHU8_9CLOT</name>
<proteinExistence type="inferred from homology"/>
<sequence>MLDERYYTLLTKIDGKVLKNYFEGDFIKRGNNIGKSLAELHIGLSKITDEIKGKIVAFDNDLIAELNGWVIDEIDKYVKKSTLDKNEINIFKECINELLNGFRNDYYKLPRQVIHRDFHGGNIIFKNEDIVGVIDFDLSQINARLFDICYLCTGSLTTIFNDTEMRDKWIQFIKAFIQGYQSVNKLTSHEIKSMKNMMLSIEIVMVAYFAREGYEDIANNNIKMANYLNELWQNKWDGENGGIIVK</sequence>
<evidence type="ECO:0000259" key="2">
    <source>
        <dbReference type="Pfam" id="PF01636"/>
    </source>
</evidence>
<evidence type="ECO:0000256" key="1">
    <source>
        <dbReference type="ARBA" id="ARBA00038240"/>
    </source>
</evidence>
<dbReference type="RefSeq" id="WP_186860976.1">
    <property type="nucleotide sequence ID" value="NZ_JACOOO010000042.1"/>
</dbReference>
<dbReference type="InterPro" id="IPR011009">
    <property type="entry name" value="Kinase-like_dom_sf"/>
</dbReference>
<dbReference type="InterPro" id="IPR050249">
    <property type="entry name" value="Pseudomonas-type_ThrB"/>
</dbReference>
<dbReference type="EMBL" id="JACOOO010000042">
    <property type="protein sequence ID" value="MBC5630665.1"/>
    <property type="molecule type" value="Genomic_DNA"/>
</dbReference>
<organism evidence="3 4">
    <name type="scientific">Clostridium hominis</name>
    <dbReference type="NCBI Taxonomy" id="2763036"/>
    <lineage>
        <taxon>Bacteria</taxon>
        <taxon>Bacillati</taxon>
        <taxon>Bacillota</taxon>
        <taxon>Clostridia</taxon>
        <taxon>Eubacteriales</taxon>
        <taxon>Clostridiaceae</taxon>
        <taxon>Clostridium</taxon>
    </lineage>
</organism>
<dbReference type="InterPro" id="IPR002575">
    <property type="entry name" value="Aminoglycoside_PTrfase"/>
</dbReference>
<comment type="similarity">
    <text evidence="1">Belongs to the pseudomonas-type ThrB family.</text>
</comment>
<feature type="domain" description="Aminoglycoside phosphotransferase" evidence="2">
    <location>
        <begin position="4"/>
        <end position="181"/>
    </location>
</feature>
<gene>
    <name evidence="3" type="ORF">H8S20_17560</name>
</gene>
<evidence type="ECO:0000313" key="3">
    <source>
        <dbReference type="EMBL" id="MBC5630665.1"/>
    </source>
</evidence>
<protein>
    <submittedName>
        <fullName evidence="3">Phosphotransferase</fullName>
    </submittedName>
</protein>
<dbReference type="Proteomes" id="UP000596929">
    <property type="component" value="Unassembled WGS sequence"/>
</dbReference>
<keyword evidence="4" id="KW-1185">Reference proteome</keyword>
<reference evidence="3 4" key="1">
    <citation type="submission" date="2020-08" db="EMBL/GenBank/DDBJ databases">
        <title>Genome public.</title>
        <authorList>
            <person name="Liu C."/>
            <person name="Sun Q."/>
        </authorList>
    </citation>
    <scope>NUCLEOTIDE SEQUENCE [LARGE SCALE GENOMIC DNA]</scope>
    <source>
        <strain evidence="3 4">NSJ-6</strain>
    </source>
</reference>
<evidence type="ECO:0000313" key="4">
    <source>
        <dbReference type="Proteomes" id="UP000596929"/>
    </source>
</evidence>
<comment type="caution">
    <text evidence="3">The sequence shown here is derived from an EMBL/GenBank/DDBJ whole genome shotgun (WGS) entry which is preliminary data.</text>
</comment>
<dbReference type="PANTHER" id="PTHR21064:SF6">
    <property type="entry name" value="AMINOGLYCOSIDE PHOSPHOTRANSFERASE DOMAIN-CONTAINING PROTEIN"/>
    <property type="match status" value="1"/>
</dbReference>
<dbReference type="SUPFAM" id="SSF56112">
    <property type="entry name" value="Protein kinase-like (PK-like)"/>
    <property type="match status" value="1"/>
</dbReference>
<dbReference type="Gene3D" id="3.90.1200.10">
    <property type="match status" value="1"/>
</dbReference>
<accession>A0ABR7DHU8</accession>
<dbReference type="PANTHER" id="PTHR21064">
    <property type="entry name" value="AMINOGLYCOSIDE PHOSPHOTRANSFERASE DOMAIN-CONTAINING PROTEIN-RELATED"/>
    <property type="match status" value="1"/>
</dbReference>